<keyword evidence="3" id="KW-0809">Transit peptide</keyword>
<sequence>MLASVLRRRCLIKPQSRYNYTRWNSSLSGAYADKIKARLSQEGVGSIDELKTKLKKEGRAFEEPSLKPMNAPPASETTGATEASKAGPSAYKPKTSTQKRKDSSPVKPLSEFLNLAAIASKPHTVEQISALWNLFHASRSGGTGRGFLSAVVPVESYNNMLERAKKYPMFVLPLPRPTAQDSPAPSEDPDSSEQTPVEFHFIQWGMHPAPPVPSANPDDDLFTKPSPSSPSPNPPTSTILFTPLIQYKLHQSYAPPYLILTHYTDLAHSHGIVLLRGEITPTSSVTVGSDQAAASADGKFMISQTDAQLLALGVQRFYLPQLQPQSQGAEGGKDEAVELLRTFHESPADFRWETLLKFAHPAGFGGSSPTSPPSS</sequence>
<evidence type="ECO:0000256" key="2">
    <source>
        <dbReference type="ARBA" id="ARBA00009116"/>
    </source>
</evidence>
<gene>
    <name evidence="6" type="ORF">M407DRAFT_138887</name>
</gene>
<dbReference type="InterPro" id="IPR010591">
    <property type="entry name" value="ATP11"/>
</dbReference>
<feature type="region of interest" description="Disordered" evidence="5">
    <location>
        <begin position="58"/>
        <end position="106"/>
    </location>
</feature>
<keyword evidence="7" id="KW-1185">Reference proteome</keyword>
<dbReference type="OrthoDB" id="16535at2759"/>
<reference evidence="6 7" key="1">
    <citation type="submission" date="2014-04" db="EMBL/GenBank/DDBJ databases">
        <authorList>
            <consortium name="DOE Joint Genome Institute"/>
            <person name="Kuo A."/>
            <person name="Girlanda M."/>
            <person name="Perotto S."/>
            <person name="Kohler A."/>
            <person name="Nagy L.G."/>
            <person name="Floudas D."/>
            <person name="Copeland A."/>
            <person name="Barry K.W."/>
            <person name="Cichocki N."/>
            <person name="Veneault-Fourrey C."/>
            <person name="LaButti K."/>
            <person name="Lindquist E.A."/>
            <person name="Lipzen A."/>
            <person name="Lundell T."/>
            <person name="Morin E."/>
            <person name="Murat C."/>
            <person name="Sun H."/>
            <person name="Tunlid A."/>
            <person name="Henrissat B."/>
            <person name="Grigoriev I.V."/>
            <person name="Hibbett D.S."/>
            <person name="Martin F."/>
            <person name="Nordberg H.P."/>
            <person name="Cantor M.N."/>
            <person name="Hua S.X."/>
        </authorList>
    </citation>
    <scope>NUCLEOTIDE SEQUENCE [LARGE SCALE GENOMIC DNA]</scope>
    <source>
        <strain evidence="6 7">MUT 4182</strain>
    </source>
</reference>
<evidence type="ECO:0000256" key="1">
    <source>
        <dbReference type="ARBA" id="ARBA00004173"/>
    </source>
</evidence>
<dbReference type="AlphaFoldDB" id="A0A0C3QSV8"/>
<comment type="subcellular location">
    <subcellularLocation>
        <location evidence="1">Mitochondrion</location>
    </subcellularLocation>
</comment>
<reference evidence="7" key="2">
    <citation type="submission" date="2015-01" db="EMBL/GenBank/DDBJ databases">
        <title>Evolutionary Origins and Diversification of the Mycorrhizal Mutualists.</title>
        <authorList>
            <consortium name="DOE Joint Genome Institute"/>
            <consortium name="Mycorrhizal Genomics Consortium"/>
            <person name="Kohler A."/>
            <person name="Kuo A."/>
            <person name="Nagy L.G."/>
            <person name="Floudas D."/>
            <person name="Copeland A."/>
            <person name="Barry K.W."/>
            <person name="Cichocki N."/>
            <person name="Veneault-Fourrey C."/>
            <person name="LaButti K."/>
            <person name="Lindquist E.A."/>
            <person name="Lipzen A."/>
            <person name="Lundell T."/>
            <person name="Morin E."/>
            <person name="Murat C."/>
            <person name="Riley R."/>
            <person name="Ohm R."/>
            <person name="Sun H."/>
            <person name="Tunlid A."/>
            <person name="Henrissat B."/>
            <person name="Grigoriev I.V."/>
            <person name="Hibbett D.S."/>
            <person name="Martin F."/>
        </authorList>
    </citation>
    <scope>NUCLEOTIDE SEQUENCE [LARGE SCALE GENOMIC DNA]</scope>
    <source>
        <strain evidence="7">MUT 4182</strain>
    </source>
</reference>
<dbReference type="HOGENOM" id="CLU_054226_0_0_1"/>
<evidence type="ECO:0000313" key="7">
    <source>
        <dbReference type="Proteomes" id="UP000054248"/>
    </source>
</evidence>
<dbReference type="GO" id="GO:0033615">
    <property type="term" value="P:mitochondrial proton-transporting ATP synthase complex assembly"/>
    <property type="evidence" value="ECO:0007669"/>
    <property type="project" value="TreeGrafter"/>
</dbReference>
<evidence type="ECO:0000313" key="6">
    <source>
        <dbReference type="EMBL" id="KIO31174.1"/>
    </source>
</evidence>
<dbReference type="PANTHER" id="PTHR13126">
    <property type="entry name" value="CHAPERONE ATP11"/>
    <property type="match status" value="1"/>
</dbReference>
<evidence type="ECO:0000256" key="4">
    <source>
        <dbReference type="ARBA" id="ARBA00023128"/>
    </source>
</evidence>
<accession>A0A0C3QSV8</accession>
<evidence type="ECO:0008006" key="8">
    <source>
        <dbReference type="Google" id="ProtNLM"/>
    </source>
</evidence>
<organism evidence="6 7">
    <name type="scientific">Tulasnella calospora MUT 4182</name>
    <dbReference type="NCBI Taxonomy" id="1051891"/>
    <lineage>
        <taxon>Eukaryota</taxon>
        <taxon>Fungi</taxon>
        <taxon>Dikarya</taxon>
        <taxon>Basidiomycota</taxon>
        <taxon>Agaricomycotina</taxon>
        <taxon>Agaricomycetes</taxon>
        <taxon>Cantharellales</taxon>
        <taxon>Tulasnellaceae</taxon>
        <taxon>Tulasnella</taxon>
    </lineage>
</organism>
<keyword evidence="4" id="KW-0496">Mitochondrion</keyword>
<dbReference type="PANTHER" id="PTHR13126:SF0">
    <property type="entry name" value="ATP SYNTHASE MITOCHONDRIAL F1 COMPLEX ASSEMBLY FACTOR 1"/>
    <property type="match status" value="1"/>
</dbReference>
<name>A0A0C3QSV8_9AGAM</name>
<dbReference type="STRING" id="1051891.A0A0C3QSV8"/>
<dbReference type="Proteomes" id="UP000054248">
    <property type="component" value="Unassembled WGS sequence"/>
</dbReference>
<dbReference type="Pfam" id="PF06644">
    <property type="entry name" value="ATP11"/>
    <property type="match status" value="1"/>
</dbReference>
<dbReference type="GO" id="GO:0005739">
    <property type="term" value="C:mitochondrion"/>
    <property type="evidence" value="ECO:0007669"/>
    <property type="project" value="UniProtKB-SubCell"/>
</dbReference>
<comment type="similarity">
    <text evidence="2">Belongs to the ATP11 family.</text>
</comment>
<dbReference type="EMBL" id="KN822965">
    <property type="protein sequence ID" value="KIO31174.1"/>
    <property type="molecule type" value="Genomic_DNA"/>
</dbReference>
<evidence type="ECO:0000256" key="5">
    <source>
        <dbReference type="SAM" id="MobiDB-lite"/>
    </source>
</evidence>
<proteinExistence type="inferred from homology"/>
<evidence type="ECO:0000256" key="3">
    <source>
        <dbReference type="ARBA" id="ARBA00022946"/>
    </source>
</evidence>
<feature type="region of interest" description="Disordered" evidence="5">
    <location>
        <begin position="208"/>
        <end position="237"/>
    </location>
</feature>
<protein>
    <recommendedName>
        <fullName evidence="8">ATP11-domain-containing protein</fullName>
    </recommendedName>
</protein>
<feature type="region of interest" description="Disordered" evidence="5">
    <location>
        <begin position="174"/>
        <end position="195"/>
    </location>
</feature>